<evidence type="ECO:0000313" key="2">
    <source>
        <dbReference type="EMBL" id="SNX99194.1"/>
    </source>
</evidence>
<proteinExistence type="predicted"/>
<feature type="domain" description="STAS" evidence="1">
    <location>
        <begin position="1"/>
        <end position="102"/>
    </location>
</feature>
<protein>
    <submittedName>
        <fullName evidence="2">Anti-anti-sigma factor</fullName>
    </submittedName>
</protein>
<dbReference type="SUPFAM" id="SSF52091">
    <property type="entry name" value="SpoIIaa-like"/>
    <property type="match status" value="1"/>
</dbReference>
<organism evidence="2 3">
    <name type="scientific">Geodermatophilus sabuli</name>
    <dbReference type="NCBI Taxonomy" id="1564158"/>
    <lineage>
        <taxon>Bacteria</taxon>
        <taxon>Bacillati</taxon>
        <taxon>Actinomycetota</taxon>
        <taxon>Actinomycetes</taxon>
        <taxon>Geodermatophilales</taxon>
        <taxon>Geodermatophilaceae</taxon>
        <taxon>Geodermatophilus</taxon>
    </lineage>
</organism>
<dbReference type="Gene3D" id="3.30.750.24">
    <property type="entry name" value="STAS domain"/>
    <property type="match status" value="1"/>
</dbReference>
<dbReference type="InterPro" id="IPR002645">
    <property type="entry name" value="STAS_dom"/>
</dbReference>
<dbReference type="InterPro" id="IPR058548">
    <property type="entry name" value="MlaB-like_STAS"/>
</dbReference>
<accession>A0A285ELY6</accession>
<dbReference type="Pfam" id="PF13466">
    <property type="entry name" value="STAS_2"/>
    <property type="match status" value="1"/>
</dbReference>
<reference evidence="2 3" key="1">
    <citation type="submission" date="2017-09" db="EMBL/GenBank/DDBJ databases">
        <authorList>
            <person name="Ehlers B."/>
            <person name="Leendertz F.H."/>
        </authorList>
    </citation>
    <scope>NUCLEOTIDE SEQUENCE [LARGE SCALE GENOMIC DNA]</scope>
    <source>
        <strain evidence="2 3">DSM 46844</strain>
    </source>
</reference>
<evidence type="ECO:0000259" key="1">
    <source>
        <dbReference type="PROSITE" id="PS50801"/>
    </source>
</evidence>
<dbReference type="CDD" id="cd07043">
    <property type="entry name" value="STAS_anti-anti-sigma_factors"/>
    <property type="match status" value="1"/>
</dbReference>
<dbReference type="EMBL" id="OBDO01000015">
    <property type="protein sequence ID" value="SNX99194.1"/>
    <property type="molecule type" value="Genomic_DNA"/>
</dbReference>
<dbReference type="AlphaFoldDB" id="A0A285ELY6"/>
<evidence type="ECO:0000313" key="3">
    <source>
        <dbReference type="Proteomes" id="UP000219514"/>
    </source>
</evidence>
<dbReference type="InterPro" id="IPR036513">
    <property type="entry name" value="STAS_dom_sf"/>
</dbReference>
<dbReference type="PROSITE" id="PS50801">
    <property type="entry name" value="STAS"/>
    <property type="match status" value="1"/>
</dbReference>
<dbReference type="Proteomes" id="UP000219514">
    <property type="component" value="Unassembled WGS sequence"/>
</dbReference>
<keyword evidence="3" id="KW-1185">Reference proteome</keyword>
<gene>
    <name evidence="2" type="ORF">SAMN06893097_11570</name>
</gene>
<name>A0A285ELY6_9ACTN</name>
<sequence>MGSFEVVHEAGGPVLHLRGDVDALLVHRMRDGGLDERTVVAVHVAALAYIDSSALAMLVRWAQHAAAQGRPAVVRHAGPRFRQVLELTGLTPMFVLEEPAGA</sequence>